<dbReference type="Proteomes" id="UP000191112">
    <property type="component" value="Unassembled WGS sequence"/>
</dbReference>
<dbReference type="GO" id="GO:0016758">
    <property type="term" value="F:hexosyltransferase activity"/>
    <property type="evidence" value="ECO:0007669"/>
    <property type="project" value="UniProtKB-ARBA"/>
</dbReference>
<dbReference type="Gene3D" id="3.90.550.10">
    <property type="entry name" value="Spore Coat Polysaccharide Biosynthesis Protein SpsA, Chain A"/>
    <property type="match status" value="1"/>
</dbReference>
<evidence type="ECO:0000259" key="3">
    <source>
        <dbReference type="Pfam" id="PF00535"/>
    </source>
</evidence>
<evidence type="ECO:0000313" key="4">
    <source>
        <dbReference type="EMBL" id="SKB81211.1"/>
    </source>
</evidence>
<accession>A0A1T5EBH0</accession>
<evidence type="ECO:0000256" key="1">
    <source>
        <dbReference type="ARBA" id="ARBA00022676"/>
    </source>
</evidence>
<dbReference type="EMBL" id="FUYZ01000003">
    <property type="protein sequence ID" value="SKB81211.1"/>
    <property type="molecule type" value="Genomic_DNA"/>
</dbReference>
<dbReference type="CDD" id="cd00761">
    <property type="entry name" value="Glyco_tranf_GTA_type"/>
    <property type="match status" value="1"/>
</dbReference>
<dbReference type="STRING" id="619805.SAMN05660477_01253"/>
<keyword evidence="2 4" id="KW-0808">Transferase</keyword>
<gene>
    <name evidence="4" type="ORF">SAMN05660477_01253</name>
</gene>
<dbReference type="SUPFAM" id="SSF53448">
    <property type="entry name" value="Nucleotide-diphospho-sugar transferases"/>
    <property type="match status" value="1"/>
</dbReference>
<reference evidence="4 5" key="1">
    <citation type="submission" date="2017-02" db="EMBL/GenBank/DDBJ databases">
        <authorList>
            <person name="Peterson S.W."/>
        </authorList>
    </citation>
    <scope>NUCLEOTIDE SEQUENCE [LARGE SCALE GENOMIC DNA]</scope>
    <source>
        <strain evidence="4 5">DSM 22323</strain>
    </source>
</reference>
<organism evidence="4 5">
    <name type="scientific">Soonwooa buanensis</name>
    <dbReference type="NCBI Taxonomy" id="619805"/>
    <lineage>
        <taxon>Bacteria</taxon>
        <taxon>Pseudomonadati</taxon>
        <taxon>Bacteroidota</taxon>
        <taxon>Flavobacteriia</taxon>
        <taxon>Flavobacteriales</taxon>
        <taxon>Weeksellaceae</taxon>
        <taxon>Chryseobacterium group</taxon>
        <taxon>Soonwooa</taxon>
    </lineage>
</organism>
<keyword evidence="5" id="KW-1185">Reference proteome</keyword>
<protein>
    <submittedName>
        <fullName evidence="4">Glycosyl transferase family 2</fullName>
    </submittedName>
</protein>
<feature type="domain" description="Glycosyltransferase 2-like" evidence="3">
    <location>
        <begin position="9"/>
        <end position="148"/>
    </location>
</feature>
<keyword evidence="1" id="KW-0328">Glycosyltransferase</keyword>
<dbReference type="InterPro" id="IPR001173">
    <property type="entry name" value="Glyco_trans_2-like"/>
</dbReference>
<sequence>MKYMNPLVSIIIPVFKVEEFIRRCILSVINQTYQNIECLVVDDQSPDNSINIVKDIISEFSDFEIKIITQPQNMGLSMARNAGIDVAKGKYMYFLDSDDEITPNAIKQLVDLAEKTNAELTLGHCLCINEAENWTRDYFPIKSQKDFLKGNTEILNEFINGEYPVMACDKLVRRDFVLKNQLYFVQDLFSQDVLWSFQSALKLESVAFLREDTYLYYFHSASIIHNRGEKHFGNWITIANYMNQAYLNENNEDRKQLILRYLVDFKVMTLQMNWKAQKNKALWKRSYDAYSRLKGLSIFDYFSSKYSTKLKKENFYISLPTNLGYKLFRKRFGD</sequence>
<dbReference type="InterPro" id="IPR029044">
    <property type="entry name" value="Nucleotide-diphossugar_trans"/>
</dbReference>
<proteinExistence type="predicted"/>
<dbReference type="PANTHER" id="PTHR22916">
    <property type="entry name" value="GLYCOSYLTRANSFERASE"/>
    <property type="match status" value="1"/>
</dbReference>
<dbReference type="Pfam" id="PF00535">
    <property type="entry name" value="Glycos_transf_2"/>
    <property type="match status" value="1"/>
</dbReference>
<dbReference type="PANTHER" id="PTHR22916:SF51">
    <property type="entry name" value="GLYCOSYLTRANSFERASE EPSH-RELATED"/>
    <property type="match status" value="1"/>
</dbReference>
<dbReference type="AlphaFoldDB" id="A0A1T5EBH0"/>
<name>A0A1T5EBH0_9FLAO</name>
<evidence type="ECO:0000313" key="5">
    <source>
        <dbReference type="Proteomes" id="UP000191112"/>
    </source>
</evidence>
<evidence type="ECO:0000256" key="2">
    <source>
        <dbReference type="ARBA" id="ARBA00022679"/>
    </source>
</evidence>